<dbReference type="PANTHER" id="PTHR12138">
    <property type="entry name" value="PRIMATE-EXPANDED PROTEIN FAMILY"/>
    <property type="match status" value="1"/>
</dbReference>
<dbReference type="AlphaFoldDB" id="A0A8I5N9Y4"/>
<proteinExistence type="predicted"/>
<evidence type="ECO:0000313" key="2">
    <source>
        <dbReference type="Proteomes" id="UP000028761"/>
    </source>
</evidence>
<accession>A0A8I5N9Y4</accession>
<dbReference type="Proteomes" id="UP000028761">
    <property type="component" value="Chromosome 7"/>
</dbReference>
<protein>
    <submittedName>
        <fullName evidence="1">Uncharacterized protein</fullName>
    </submittedName>
</protein>
<keyword evidence="2" id="KW-1185">Reference proteome</keyword>
<dbReference type="PRINTS" id="PR02045">
    <property type="entry name" value="F138DOMAIN"/>
</dbReference>
<evidence type="ECO:0000313" key="1">
    <source>
        <dbReference type="Ensembl" id="ENSPANP00000058304.1"/>
    </source>
</evidence>
<reference evidence="1" key="2">
    <citation type="submission" date="2025-08" db="UniProtKB">
        <authorList>
            <consortium name="Ensembl"/>
        </authorList>
    </citation>
    <scope>IDENTIFICATION</scope>
</reference>
<dbReference type="Ensembl" id="ENSPANT00000079681.1">
    <property type="protein sequence ID" value="ENSPANP00000058304.1"/>
    <property type="gene ID" value="ENSPANG00000039025.1"/>
</dbReference>
<dbReference type="PANTHER" id="PTHR12138:SF162">
    <property type="entry name" value="CHROMOSOME UNDETERMINED SCAFFOLD_275, WHOLE GENOME SHOTGUN SEQUENCE"/>
    <property type="match status" value="1"/>
</dbReference>
<dbReference type="GeneTree" id="ENSGT01150000286943"/>
<sequence length="135" mass="14780">NILIFVILGKYLNLSQSLISLSLFFFLRRSLSLSSRLEYNGAISAHCNLCLLGSRDSPASASQLAGITGVCHHAWLIFVFFSRDGVFALVRPGWSQTPDLRPACLPQPPKVLGLGAGHPSQPRNSIFAKHCFLEN</sequence>
<reference evidence="1 2" key="1">
    <citation type="submission" date="2012-03" db="EMBL/GenBank/DDBJ databases">
        <title>Whole Genome Assembly of Papio anubis.</title>
        <authorList>
            <person name="Liu Y.L."/>
            <person name="Abraham K.A."/>
            <person name="Akbar H.A."/>
            <person name="Ali S.A."/>
            <person name="Anosike U.A."/>
            <person name="Aqrawi P.A."/>
            <person name="Arias F.A."/>
            <person name="Attaway T.A."/>
            <person name="Awwad R.A."/>
            <person name="Babu C.B."/>
            <person name="Bandaranaike D.B."/>
            <person name="Battles P.B."/>
            <person name="Bell A.B."/>
            <person name="Beltran B.B."/>
            <person name="Berhane-Mersha D.B."/>
            <person name="Bess C.B."/>
            <person name="Bickham C.B."/>
            <person name="Bolden T.B."/>
            <person name="Carter K.C."/>
            <person name="Chau D.C."/>
            <person name="Chavez A.C."/>
            <person name="Clerc-Blankenburg K.C."/>
            <person name="Coyle M.C."/>
            <person name="Dao M.D."/>
            <person name="Davila M.L.D."/>
            <person name="Davy-Carroll L.D."/>
            <person name="Denson S.D."/>
            <person name="Dinh H.D."/>
            <person name="Fernandez S.F."/>
            <person name="Fernando P.F."/>
            <person name="Forbes L.F."/>
            <person name="Francis C.F."/>
            <person name="Francisco L.F."/>
            <person name="Fu Q.F."/>
            <person name="Garcia-Iii R.G."/>
            <person name="Garrett T.G."/>
            <person name="Gross S.G."/>
            <person name="Gubbala S.G."/>
            <person name="Hirani K.H."/>
            <person name="Hogues M.H."/>
            <person name="Hollins B.H."/>
            <person name="Jackson L.J."/>
            <person name="Javaid M.J."/>
            <person name="Jhangiani S.J."/>
            <person name="Johnson A.J."/>
            <person name="Johnson B.J."/>
            <person name="Jones J.J."/>
            <person name="Joshi V.J."/>
            <person name="Kalu J.K."/>
            <person name="Khan N.K."/>
            <person name="Korchina V.K."/>
            <person name="Kovar C.K."/>
            <person name="Lago L.L."/>
            <person name="Lara F.L."/>
            <person name="Le T.-K.L."/>
            <person name="Lee S.L."/>
            <person name="Legall-Iii F.L."/>
            <person name="Lemon S.L."/>
            <person name="Liu J.L."/>
            <person name="Liu Y.-S.L."/>
            <person name="Liyanage D.L."/>
            <person name="Lopez J.L."/>
            <person name="Lorensuhewa L.L."/>
            <person name="Mata R.M."/>
            <person name="Mathew T.M."/>
            <person name="Mercado C.M."/>
            <person name="Mercado I.M."/>
            <person name="Morales K.M."/>
            <person name="Morgan M.M."/>
            <person name="Munidasa M.M."/>
            <person name="Ngo D.N."/>
            <person name="Nguyen L.N."/>
            <person name="Nguyen T.N."/>
            <person name="Nguyen N.N."/>
            <person name="Obregon M.O."/>
            <person name="Okwuonu G.O."/>
            <person name="Ongeri F.O."/>
            <person name="Onwere C.O."/>
            <person name="Osifeso I.O."/>
            <person name="Parra A.P."/>
            <person name="Patil S.P."/>
            <person name="Perez A.P."/>
            <person name="Perez Y.P."/>
            <person name="Pham C.P."/>
            <person name="Pu L.-L.P."/>
            <person name="Puazo M.P."/>
            <person name="Quiroz J.Q."/>
            <person name="Rouhana J.R."/>
            <person name="Ruiz M.R."/>
            <person name="Ruiz S.-J.R."/>
            <person name="Saada N.S."/>
            <person name="Santibanez J.S."/>
            <person name="Scheel M.S."/>
            <person name="Schneider B.S."/>
            <person name="Simmons D.S."/>
            <person name="Sisson I.S."/>
            <person name="Tang L.-Y.T."/>
            <person name="Thornton R.T."/>
            <person name="Tisius J.T."/>
            <person name="Toledanes G.T."/>
            <person name="Trejos Z.T."/>
            <person name="Usmani K.U."/>
            <person name="Varghese R.V."/>
            <person name="Vattathil S.V."/>
            <person name="Vee V.V."/>
            <person name="Walker D.W."/>
            <person name="Weissenberger G.W."/>
            <person name="White C.W."/>
            <person name="Williams A.W."/>
            <person name="Woodworth J.W."/>
            <person name="Wright R.W."/>
            <person name="Zhu Y.Z."/>
            <person name="Han Y.H."/>
            <person name="Newsham I.N."/>
            <person name="Nazareth L.N."/>
            <person name="Worley K.W."/>
            <person name="Muzny D.M."/>
            <person name="Rogers J.R."/>
            <person name="Gibbs R.G."/>
        </authorList>
    </citation>
    <scope>NUCLEOTIDE SEQUENCE [LARGE SCALE GENOMIC DNA]</scope>
</reference>
<reference evidence="1" key="3">
    <citation type="submission" date="2025-09" db="UniProtKB">
        <authorList>
            <consortium name="Ensembl"/>
        </authorList>
    </citation>
    <scope>IDENTIFICATION</scope>
</reference>
<name>A0A8I5N9Y4_PAPAN</name>
<organism evidence="1 2">
    <name type="scientific">Papio anubis</name>
    <name type="common">Olive baboon</name>
    <dbReference type="NCBI Taxonomy" id="9555"/>
    <lineage>
        <taxon>Eukaryota</taxon>
        <taxon>Metazoa</taxon>
        <taxon>Chordata</taxon>
        <taxon>Craniata</taxon>
        <taxon>Vertebrata</taxon>
        <taxon>Euteleostomi</taxon>
        <taxon>Mammalia</taxon>
        <taxon>Eutheria</taxon>
        <taxon>Euarchontoglires</taxon>
        <taxon>Primates</taxon>
        <taxon>Haplorrhini</taxon>
        <taxon>Catarrhini</taxon>
        <taxon>Cercopithecidae</taxon>
        <taxon>Cercopithecinae</taxon>
        <taxon>Papio</taxon>
    </lineage>
</organism>